<dbReference type="GO" id="GO:0055085">
    <property type="term" value="P:transmembrane transport"/>
    <property type="evidence" value="ECO:0007669"/>
    <property type="project" value="InterPro"/>
</dbReference>
<accession>A0A1G8L8Y3</accession>
<keyword evidence="11" id="KW-1185">Reference proteome</keyword>
<dbReference type="STRING" id="428992.SAMN05216272_1117"/>
<dbReference type="RefSeq" id="WP_090266480.1">
    <property type="nucleotide sequence ID" value="NZ_FNDS01000011.1"/>
</dbReference>
<evidence type="ECO:0000256" key="1">
    <source>
        <dbReference type="ARBA" id="ARBA00004429"/>
    </source>
</evidence>
<evidence type="ECO:0000256" key="6">
    <source>
        <dbReference type="ARBA" id="ARBA00022989"/>
    </source>
</evidence>
<dbReference type="GO" id="GO:0005886">
    <property type="term" value="C:plasma membrane"/>
    <property type="evidence" value="ECO:0007669"/>
    <property type="project" value="UniProtKB-SubCell"/>
</dbReference>
<evidence type="ECO:0000256" key="4">
    <source>
        <dbReference type="ARBA" id="ARBA00022519"/>
    </source>
</evidence>
<feature type="transmembrane region" description="Helical" evidence="8">
    <location>
        <begin position="144"/>
        <end position="163"/>
    </location>
</feature>
<evidence type="ECO:0000256" key="5">
    <source>
        <dbReference type="ARBA" id="ARBA00022692"/>
    </source>
</evidence>
<feature type="transmembrane region" description="Helical" evidence="8">
    <location>
        <begin position="76"/>
        <end position="98"/>
    </location>
</feature>
<dbReference type="Pfam" id="PF00528">
    <property type="entry name" value="BPD_transp_1"/>
    <property type="match status" value="1"/>
</dbReference>
<evidence type="ECO:0000256" key="7">
    <source>
        <dbReference type="ARBA" id="ARBA00023136"/>
    </source>
</evidence>
<keyword evidence="7 8" id="KW-0472">Membrane</keyword>
<dbReference type="PANTHER" id="PTHR43357">
    <property type="entry name" value="INNER MEMBRANE ABC TRANSPORTER PERMEASE PROTEIN YDCV"/>
    <property type="match status" value="1"/>
</dbReference>
<feature type="transmembrane region" description="Helical" evidence="8">
    <location>
        <begin position="110"/>
        <end position="132"/>
    </location>
</feature>
<organism evidence="10 11">
    <name type="scientific">Pseudomonas panipatensis</name>
    <dbReference type="NCBI Taxonomy" id="428992"/>
    <lineage>
        <taxon>Bacteria</taxon>
        <taxon>Pseudomonadati</taxon>
        <taxon>Pseudomonadota</taxon>
        <taxon>Gammaproteobacteria</taxon>
        <taxon>Pseudomonadales</taxon>
        <taxon>Pseudomonadaceae</taxon>
        <taxon>Pseudomonas</taxon>
    </lineage>
</organism>
<comment type="similarity">
    <text evidence="8">Belongs to the binding-protein-dependent transport system permease family.</text>
</comment>
<reference evidence="11" key="1">
    <citation type="submission" date="2016-10" db="EMBL/GenBank/DDBJ databases">
        <authorList>
            <person name="Varghese N."/>
            <person name="Submissions S."/>
        </authorList>
    </citation>
    <scope>NUCLEOTIDE SEQUENCE [LARGE SCALE GENOMIC DNA]</scope>
    <source>
        <strain evidence="11">CCM 7469</strain>
    </source>
</reference>
<keyword evidence="4" id="KW-0997">Cell inner membrane</keyword>
<proteinExistence type="inferred from homology"/>
<evidence type="ECO:0000259" key="9">
    <source>
        <dbReference type="PROSITE" id="PS50928"/>
    </source>
</evidence>
<dbReference type="EMBL" id="FNDS01000011">
    <property type="protein sequence ID" value="SDI51700.1"/>
    <property type="molecule type" value="Genomic_DNA"/>
</dbReference>
<dbReference type="CDD" id="cd06261">
    <property type="entry name" value="TM_PBP2"/>
    <property type="match status" value="1"/>
</dbReference>
<dbReference type="InterPro" id="IPR000515">
    <property type="entry name" value="MetI-like"/>
</dbReference>
<feature type="transmembrane region" description="Helical" evidence="8">
    <location>
        <begin position="241"/>
        <end position="263"/>
    </location>
</feature>
<sequence>MNRSFSHLGVQLARRAWLYLVVAATMLFLLTPTLIVLPMSLSDARYLSFPPKPLSLQPFFNYLASVEWRAATQVSLITATLTMLLATTLGTAAAYALHNSQQRYLGVLRGLMMAPMIVPSIFTAIGLFFIYARLDLNNSIPGLVLAHTLLALPYVIINVGAGLKSYDMTQEHAACILGASRLRAFVDVTLPQIRFSVIAAAMFAFAVSLDEAVISLFISGGDSATLTKRMFSSLRSEIDPLIAVVATLMTLLSIVMLAISLTAQRRAQKRARA</sequence>
<evidence type="ECO:0000256" key="2">
    <source>
        <dbReference type="ARBA" id="ARBA00022448"/>
    </source>
</evidence>
<dbReference type="Gene3D" id="1.10.3720.10">
    <property type="entry name" value="MetI-like"/>
    <property type="match status" value="1"/>
</dbReference>
<name>A0A1G8L8Y3_9PSED</name>
<evidence type="ECO:0000256" key="3">
    <source>
        <dbReference type="ARBA" id="ARBA00022475"/>
    </source>
</evidence>
<dbReference type="Proteomes" id="UP000199636">
    <property type="component" value="Unassembled WGS sequence"/>
</dbReference>
<comment type="subcellular location">
    <subcellularLocation>
        <location evidence="1">Cell inner membrane</location>
        <topology evidence="1">Multi-pass membrane protein</topology>
    </subcellularLocation>
    <subcellularLocation>
        <location evidence="8">Cell membrane</location>
        <topology evidence="8">Multi-pass membrane protein</topology>
    </subcellularLocation>
</comment>
<evidence type="ECO:0000313" key="11">
    <source>
        <dbReference type="Proteomes" id="UP000199636"/>
    </source>
</evidence>
<dbReference type="OrthoDB" id="9815533at2"/>
<feature type="domain" description="ABC transmembrane type-1" evidence="9">
    <location>
        <begin position="72"/>
        <end position="260"/>
    </location>
</feature>
<keyword evidence="6 8" id="KW-1133">Transmembrane helix</keyword>
<dbReference type="InterPro" id="IPR035906">
    <property type="entry name" value="MetI-like_sf"/>
</dbReference>
<dbReference type="PROSITE" id="PS50928">
    <property type="entry name" value="ABC_TM1"/>
    <property type="match status" value="1"/>
</dbReference>
<evidence type="ECO:0000313" key="10">
    <source>
        <dbReference type="EMBL" id="SDI51700.1"/>
    </source>
</evidence>
<keyword evidence="3" id="KW-1003">Cell membrane</keyword>
<feature type="transmembrane region" description="Helical" evidence="8">
    <location>
        <begin position="16"/>
        <end position="41"/>
    </location>
</feature>
<dbReference type="SUPFAM" id="SSF161098">
    <property type="entry name" value="MetI-like"/>
    <property type="match status" value="1"/>
</dbReference>
<keyword evidence="5 8" id="KW-0812">Transmembrane</keyword>
<dbReference type="PANTHER" id="PTHR43357:SF4">
    <property type="entry name" value="INNER MEMBRANE ABC TRANSPORTER PERMEASE PROTEIN YDCV"/>
    <property type="match status" value="1"/>
</dbReference>
<gene>
    <name evidence="10" type="ORF">SAMN05216272_1117</name>
</gene>
<evidence type="ECO:0000256" key="8">
    <source>
        <dbReference type="RuleBase" id="RU363032"/>
    </source>
</evidence>
<dbReference type="AlphaFoldDB" id="A0A1G8L8Y3"/>
<feature type="transmembrane region" description="Helical" evidence="8">
    <location>
        <begin position="197"/>
        <end position="221"/>
    </location>
</feature>
<protein>
    <submittedName>
        <fullName evidence="10">Putative spermidine/putrescine transport system permease protein</fullName>
    </submittedName>
</protein>
<keyword evidence="2 8" id="KW-0813">Transport</keyword>